<dbReference type="EnsemblMetazoa" id="G28647.1">
    <property type="protein sequence ID" value="G28647.1:cds"/>
    <property type="gene ID" value="G28647"/>
</dbReference>
<dbReference type="Pfam" id="PF16977">
    <property type="entry name" value="ApeC"/>
    <property type="match status" value="1"/>
</dbReference>
<proteinExistence type="predicted"/>
<dbReference type="PANTHER" id="PTHR19324">
    <property type="entry name" value="PERFORIN-LIKE PROTEIN 1"/>
    <property type="match status" value="1"/>
</dbReference>
<accession>A0A8W8LM16</accession>
<evidence type="ECO:0000259" key="1">
    <source>
        <dbReference type="Pfam" id="PF16977"/>
    </source>
</evidence>
<protein>
    <recommendedName>
        <fullName evidence="1">Apextrin C-terminal domain-containing protein</fullName>
    </recommendedName>
</protein>
<evidence type="ECO:0000313" key="2">
    <source>
        <dbReference type="EnsemblMetazoa" id="G28647.1:cds"/>
    </source>
</evidence>
<dbReference type="InterPro" id="IPR031569">
    <property type="entry name" value="ApeC"/>
</dbReference>
<keyword evidence="3" id="KW-1185">Reference proteome</keyword>
<evidence type="ECO:0000313" key="3">
    <source>
        <dbReference type="Proteomes" id="UP000005408"/>
    </source>
</evidence>
<dbReference type="Proteomes" id="UP000005408">
    <property type="component" value="Unassembled WGS sequence"/>
</dbReference>
<dbReference type="AlphaFoldDB" id="A0A8W8LM16"/>
<feature type="domain" description="Apextrin C-terminal" evidence="1">
    <location>
        <begin position="6"/>
        <end position="73"/>
    </location>
</feature>
<name>A0A8W8LM16_MAGGI</name>
<sequence length="183" mass="20886">MATETKTIQKLPRIDPFYMMRYTSSICQRVSGMSVTEEIIETDDEDTANNNSVSGSHPKVTGTSNHRLYYCYYILKNINRYLNDIGDVPRENRNTGYKPQHALKYEDIHNAITFIVNYAAAVGMPQSEAPRGRDGVPSIFLPSSDTKKGIHELYLASCDETNIRARKMSSFEEAWLKFVPYIK</sequence>
<dbReference type="PANTHER" id="PTHR19324:SF33">
    <property type="entry name" value="MUCIN-5AC"/>
    <property type="match status" value="1"/>
</dbReference>
<reference evidence="2" key="1">
    <citation type="submission" date="2022-08" db="UniProtKB">
        <authorList>
            <consortium name="EnsemblMetazoa"/>
        </authorList>
    </citation>
    <scope>IDENTIFICATION</scope>
    <source>
        <strain evidence="2">05x7-T-G4-1.051#20</strain>
    </source>
</reference>
<organism evidence="2 3">
    <name type="scientific">Magallana gigas</name>
    <name type="common">Pacific oyster</name>
    <name type="synonym">Crassostrea gigas</name>
    <dbReference type="NCBI Taxonomy" id="29159"/>
    <lineage>
        <taxon>Eukaryota</taxon>
        <taxon>Metazoa</taxon>
        <taxon>Spiralia</taxon>
        <taxon>Lophotrochozoa</taxon>
        <taxon>Mollusca</taxon>
        <taxon>Bivalvia</taxon>
        <taxon>Autobranchia</taxon>
        <taxon>Pteriomorphia</taxon>
        <taxon>Ostreida</taxon>
        <taxon>Ostreoidea</taxon>
        <taxon>Ostreidae</taxon>
        <taxon>Magallana</taxon>
    </lineage>
</organism>